<keyword evidence="4 6" id="KW-1133">Transmembrane helix</keyword>
<feature type="transmembrane region" description="Helical" evidence="6">
    <location>
        <begin position="122"/>
        <end position="142"/>
    </location>
</feature>
<comment type="similarity">
    <text evidence="6">Belongs to the inorganic phosphate transporter (PiT) (TC 2.A.20) family.</text>
</comment>
<comment type="caution">
    <text evidence="7">The sequence shown here is derived from an EMBL/GenBank/DDBJ whole genome shotgun (WGS) entry which is preliminary data.</text>
</comment>
<feature type="transmembrane region" description="Helical" evidence="6">
    <location>
        <begin position="12"/>
        <end position="33"/>
    </location>
</feature>
<evidence type="ECO:0000256" key="1">
    <source>
        <dbReference type="ARBA" id="ARBA00004141"/>
    </source>
</evidence>
<dbReference type="InterPro" id="IPR001204">
    <property type="entry name" value="Phos_transporter"/>
</dbReference>
<feature type="transmembrane region" description="Helical" evidence="6">
    <location>
        <begin position="397"/>
        <end position="419"/>
    </location>
</feature>
<organism evidence="7 8">
    <name type="scientific">SAR86 cluster bacterium</name>
    <dbReference type="NCBI Taxonomy" id="2030880"/>
    <lineage>
        <taxon>Bacteria</taxon>
        <taxon>Pseudomonadati</taxon>
        <taxon>Pseudomonadota</taxon>
        <taxon>Gammaproteobacteria</taxon>
        <taxon>SAR86 cluster</taxon>
    </lineage>
</organism>
<feature type="transmembrane region" description="Helical" evidence="6">
    <location>
        <begin position="45"/>
        <end position="65"/>
    </location>
</feature>
<keyword evidence="5 6" id="KW-0472">Membrane</keyword>
<reference evidence="8" key="1">
    <citation type="submission" date="2017-08" db="EMBL/GenBank/DDBJ databases">
        <title>A dynamic microbial community with high functional redundancy inhabits the cold, oxic subseafloor aquifer.</title>
        <authorList>
            <person name="Tully B.J."/>
            <person name="Wheat C.G."/>
            <person name="Glazer B.T."/>
            <person name="Huber J.A."/>
        </authorList>
    </citation>
    <scope>NUCLEOTIDE SEQUENCE [LARGE SCALE GENOMIC DNA]</scope>
</reference>
<dbReference type="EMBL" id="NVUL01000043">
    <property type="protein sequence ID" value="PCI77698.1"/>
    <property type="molecule type" value="Genomic_DNA"/>
</dbReference>
<keyword evidence="3 6" id="KW-0812">Transmembrane</keyword>
<dbReference type="GO" id="GO:0035435">
    <property type="term" value="P:phosphate ion transmembrane transport"/>
    <property type="evidence" value="ECO:0007669"/>
    <property type="project" value="TreeGrafter"/>
</dbReference>
<evidence type="ECO:0000256" key="5">
    <source>
        <dbReference type="ARBA" id="ARBA00023136"/>
    </source>
</evidence>
<evidence type="ECO:0000256" key="6">
    <source>
        <dbReference type="RuleBase" id="RU363058"/>
    </source>
</evidence>
<evidence type="ECO:0000313" key="7">
    <source>
        <dbReference type="EMBL" id="PCI77698.1"/>
    </source>
</evidence>
<dbReference type="GO" id="GO:0005315">
    <property type="term" value="F:phosphate transmembrane transporter activity"/>
    <property type="evidence" value="ECO:0007669"/>
    <property type="project" value="InterPro"/>
</dbReference>
<feature type="transmembrane region" description="Helical" evidence="6">
    <location>
        <begin position="284"/>
        <end position="302"/>
    </location>
</feature>
<accession>A0A2A4X4Y8</accession>
<dbReference type="PANTHER" id="PTHR11101">
    <property type="entry name" value="PHOSPHATE TRANSPORTER"/>
    <property type="match status" value="1"/>
</dbReference>
<feature type="transmembrane region" description="Helical" evidence="6">
    <location>
        <begin position="309"/>
        <end position="327"/>
    </location>
</feature>
<dbReference type="AlphaFoldDB" id="A0A2A4X4Y8"/>
<dbReference type="GO" id="GO:0016020">
    <property type="term" value="C:membrane"/>
    <property type="evidence" value="ECO:0007669"/>
    <property type="project" value="UniProtKB-SubCell"/>
</dbReference>
<keyword evidence="2 6" id="KW-0813">Transport</keyword>
<feature type="transmembrane region" description="Helical" evidence="6">
    <location>
        <begin position="372"/>
        <end position="391"/>
    </location>
</feature>
<protein>
    <recommendedName>
        <fullName evidence="6">Phosphate transporter</fullName>
    </recommendedName>
</protein>
<evidence type="ECO:0000256" key="2">
    <source>
        <dbReference type="ARBA" id="ARBA00022448"/>
    </source>
</evidence>
<feature type="transmembrane region" description="Helical" evidence="6">
    <location>
        <begin position="188"/>
        <end position="208"/>
    </location>
</feature>
<proteinExistence type="inferred from homology"/>
<comment type="subcellular location">
    <subcellularLocation>
        <location evidence="1 6">Membrane</location>
        <topology evidence="1 6">Multi-pass membrane protein</topology>
    </subcellularLocation>
</comment>
<feature type="transmembrane region" description="Helical" evidence="6">
    <location>
        <begin position="347"/>
        <end position="365"/>
    </location>
</feature>
<sequence length="424" mass="44333">MSDIISQYGTIFLIMACVFGFFMAWGVGANDVANAMGTSVGAKAVTIRQAIFIAMIFEFAGAYLAGGEVTSTIRSSIIDIEKAGFTDSPELLIYGMLSSLLAAGTWLLIASHNGWPVSTTHSIIGAIVGFAVVGISVDAVVWSKVWTIVASWVVSPMCSGIIAFFIFRSVQKLVLDTDDPFANAKKYVPFYIFLVGFMIAMVTLVKGLRYVGLDFSFGQSLLMAAGVGVLAMIIGIFLLRGIKEVPADNESFHFGSVEKVFGVLMIFTACSMAFAHGSNDVANAIGPLAAVVGVVQSGGVFAEQSGLPFWILILGGGGIVAGLAMWGYKVIATIGRNITELTPSRGFAAELAAATTVVVASGTGIPVSTTHTLVGAVLGVGLARGIGALNLNVVGRIFLSWVVTLPVGAGISIVFFFLFKAIFS</sequence>
<name>A0A2A4X4Y8_9GAMM</name>
<evidence type="ECO:0000256" key="3">
    <source>
        <dbReference type="ARBA" id="ARBA00022692"/>
    </source>
</evidence>
<feature type="transmembrane region" description="Helical" evidence="6">
    <location>
        <begin position="91"/>
        <end position="110"/>
    </location>
</feature>
<evidence type="ECO:0000256" key="4">
    <source>
        <dbReference type="ARBA" id="ARBA00022989"/>
    </source>
</evidence>
<feature type="transmembrane region" description="Helical" evidence="6">
    <location>
        <begin position="220"/>
        <end position="239"/>
    </location>
</feature>
<dbReference type="PANTHER" id="PTHR11101:SF80">
    <property type="entry name" value="PHOSPHATE TRANSPORTER"/>
    <property type="match status" value="1"/>
</dbReference>
<feature type="transmembrane region" description="Helical" evidence="6">
    <location>
        <begin position="260"/>
        <end position="278"/>
    </location>
</feature>
<dbReference type="Pfam" id="PF01384">
    <property type="entry name" value="PHO4"/>
    <property type="match status" value="1"/>
</dbReference>
<gene>
    <name evidence="7" type="ORF">COB20_07200</name>
</gene>
<dbReference type="Proteomes" id="UP000218767">
    <property type="component" value="Unassembled WGS sequence"/>
</dbReference>
<feature type="transmembrane region" description="Helical" evidence="6">
    <location>
        <begin position="148"/>
        <end position="167"/>
    </location>
</feature>
<keyword evidence="6" id="KW-0592">Phosphate transport</keyword>
<evidence type="ECO:0000313" key="8">
    <source>
        <dbReference type="Proteomes" id="UP000218767"/>
    </source>
</evidence>